<evidence type="ECO:0000313" key="2">
    <source>
        <dbReference type="EMBL" id="QJA70082.1"/>
    </source>
</evidence>
<evidence type="ECO:0000313" key="1">
    <source>
        <dbReference type="EMBL" id="QJA66758.1"/>
    </source>
</evidence>
<protein>
    <submittedName>
        <fullName evidence="1">Uncharacterized protein</fullName>
    </submittedName>
</protein>
<accession>A0A6M3JBP8</accession>
<dbReference type="AlphaFoldDB" id="A0A6M3JBP8"/>
<sequence>MSLVRLHIDRSGRVTGTLKRLDTGAGLQPDSLYWSLWDVESGTTINSRLNVALTPVATYVDANGVFAHTLARADNVLADATKTVEVHRIRYYWIYNSAIDSGDAILDFEVGPDGAPTT</sequence>
<proteinExistence type="predicted"/>
<dbReference type="EMBL" id="MT141763">
    <property type="protein sequence ID" value="QJA70082.1"/>
    <property type="molecule type" value="Genomic_DNA"/>
</dbReference>
<name>A0A6M3JBP8_9ZZZZ</name>
<gene>
    <name evidence="2" type="ORF">MM415A04006_0001</name>
    <name evidence="1" type="ORF">MM415B00334_0011</name>
</gene>
<dbReference type="EMBL" id="MT141560">
    <property type="protein sequence ID" value="QJA66758.1"/>
    <property type="molecule type" value="Genomic_DNA"/>
</dbReference>
<organism evidence="1">
    <name type="scientific">viral metagenome</name>
    <dbReference type="NCBI Taxonomy" id="1070528"/>
    <lineage>
        <taxon>unclassified sequences</taxon>
        <taxon>metagenomes</taxon>
        <taxon>organismal metagenomes</taxon>
    </lineage>
</organism>
<reference evidence="1" key="1">
    <citation type="submission" date="2020-03" db="EMBL/GenBank/DDBJ databases">
        <title>The deep terrestrial virosphere.</title>
        <authorList>
            <person name="Holmfeldt K."/>
            <person name="Nilsson E."/>
            <person name="Simone D."/>
            <person name="Lopez-Fernandez M."/>
            <person name="Wu X."/>
            <person name="de Brujin I."/>
            <person name="Lundin D."/>
            <person name="Andersson A."/>
            <person name="Bertilsson S."/>
            <person name="Dopson M."/>
        </authorList>
    </citation>
    <scope>NUCLEOTIDE SEQUENCE</scope>
    <source>
        <strain evidence="2">MM415A04006</strain>
        <strain evidence="1">MM415B00334</strain>
    </source>
</reference>